<dbReference type="Proteomes" id="UP000727407">
    <property type="component" value="Unassembled WGS sequence"/>
</dbReference>
<keyword evidence="3" id="KW-1185">Reference proteome</keyword>
<evidence type="ECO:0000256" key="1">
    <source>
        <dbReference type="SAM" id="MobiDB-lite"/>
    </source>
</evidence>
<feature type="region of interest" description="Disordered" evidence="1">
    <location>
        <begin position="489"/>
        <end position="513"/>
    </location>
</feature>
<evidence type="ECO:0000313" key="2">
    <source>
        <dbReference type="EMBL" id="KAF5903560.1"/>
    </source>
</evidence>
<reference evidence="2" key="1">
    <citation type="submission" date="2020-07" db="EMBL/GenBank/DDBJ databases">
        <title>Clarias magur genome sequencing, assembly and annotation.</title>
        <authorList>
            <person name="Kushwaha B."/>
            <person name="Kumar R."/>
            <person name="Das P."/>
            <person name="Joshi C.G."/>
            <person name="Kumar D."/>
            <person name="Nagpure N.S."/>
            <person name="Pandey M."/>
            <person name="Agarwal S."/>
            <person name="Srivastava S."/>
            <person name="Singh M."/>
            <person name="Sahoo L."/>
            <person name="Jayasankar P."/>
            <person name="Meher P.K."/>
            <person name="Koringa P.G."/>
            <person name="Iquebal M.A."/>
            <person name="Das S.P."/>
            <person name="Bit A."/>
            <person name="Patnaik S."/>
            <person name="Patel N."/>
            <person name="Shah T.M."/>
            <person name="Hinsu A."/>
            <person name="Jena J.K."/>
        </authorList>
    </citation>
    <scope>NUCLEOTIDE SEQUENCE</scope>
    <source>
        <strain evidence="2">CIFAMagur01</strain>
        <tissue evidence="2">Testis</tissue>
    </source>
</reference>
<protein>
    <submittedName>
        <fullName evidence="2">Uncharacterized protein</fullName>
    </submittedName>
</protein>
<feature type="region of interest" description="Disordered" evidence="1">
    <location>
        <begin position="121"/>
        <end position="150"/>
    </location>
</feature>
<feature type="compositionally biased region" description="Acidic residues" evidence="1">
    <location>
        <begin position="497"/>
        <end position="513"/>
    </location>
</feature>
<comment type="caution">
    <text evidence="2">The sequence shown here is derived from an EMBL/GenBank/DDBJ whole genome shotgun (WGS) entry which is preliminary data.</text>
</comment>
<accession>A0A8J4UTZ5</accession>
<organism evidence="2 3">
    <name type="scientific">Clarias magur</name>
    <name type="common">Asian catfish</name>
    <name type="synonym">Macropteronotus magur</name>
    <dbReference type="NCBI Taxonomy" id="1594786"/>
    <lineage>
        <taxon>Eukaryota</taxon>
        <taxon>Metazoa</taxon>
        <taxon>Chordata</taxon>
        <taxon>Craniata</taxon>
        <taxon>Vertebrata</taxon>
        <taxon>Euteleostomi</taxon>
        <taxon>Actinopterygii</taxon>
        <taxon>Neopterygii</taxon>
        <taxon>Teleostei</taxon>
        <taxon>Ostariophysi</taxon>
        <taxon>Siluriformes</taxon>
        <taxon>Clariidae</taxon>
        <taxon>Clarias</taxon>
    </lineage>
</organism>
<proteinExistence type="predicted"/>
<dbReference type="AlphaFoldDB" id="A0A8J4UTZ5"/>
<dbReference type="EMBL" id="QNUK01000071">
    <property type="protein sequence ID" value="KAF5903560.1"/>
    <property type="molecule type" value="Genomic_DNA"/>
</dbReference>
<name>A0A8J4UTZ5_CLAMG</name>
<dbReference type="OrthoDB" id="8921497at2759"/>
<sequence length="513" mass="58004">MPTQRLLLLQKGSKRHRMESEILSKKRLRRETPDAFLTEWNETEKVTVPATAPEEAEDLQAADTLSSAGHVIKVDQENEEFVKLTVKEEEPENADFRCEATSSSVGIVVLVDQQNGEFMRNAVKNKEPDDDDGYQYPANDEQGDETASPVSNNDLLKQLVVAHSSMSLQLTALSSQMTEQTLLLRGVLDEIRQQRDHKERMNALKRRKKEQRLAAIGKDGRYLHDSENNPDPQTEISTPFNQAGTTHHLEKLSEGFADAEPEIINELCTTMEEGLELFLRSRGIPEESITLMKQDKIDKSVLSIMNDEQLANYLKCYGDRIAVLAFCRQTRSNYNNESPLQGVRNKMKVRKLRSKADQKLFIKSSVSSSHGSLLARPKNTNAEKTARKIEIGWLHFCSNGYQQVRTRNGGGTKRITVAKTVTVEQILEMGKDFFFPDGLSTKGPAEHFIFHVCDFKRNKISMGDTVGQLYEQTKLKMLRFYICTKDADSSSLIGSDSDVEEYSSDSDSYDTLE</sequence>
<gene>
    <name evidence="2" type="ORF">DAT39_006712</name>
</gene>
<evidence type="ECO:0000313" key="3">
    <source>
        <dbReference type="Proteomes" id="UP000727407"/>
    </source>
</evidence>